<dbReference type="eggNOG" id="COG5340">
    <property type="taxonomic scope" value="Bacteria"/>
</dbReference>
<dbReference type="EMBL" id="CCSD01000043">
    <property type="protein sequence ID" value="CDZ87754.1"/>
    <property type="molecule type" value="Genomic_DNA"/>
</dbReference>
<protein>
    <submittedName>
        <fullName evidence="1">Uncharacterized protein</fullName>
    </submittedName>
</protein>
<dbReference type="AlphaFoldDB" id="A0A098BGB3"/>
<name>A0A098BGB3_9NOCA</name>
<dbReference type="OrthoDB" id="5517693at2"/>
<dbReference type="RefSeq" id="WP_040270787.1">
    <property type="nucleotide sequence ID" value="NZ_CP023714.1"/>
</dbReference>
<gene>
    <name evidence="1" type="ORF">RHRU231_330211</name>
</gene>
<reference evidence="1 2" key="1">
    <citation type="journal article" date="2014" name="Genome Announc.">
        <title>Draft Genome Sequence of Propane- and Butane-Oxidizing Actinobacterium Rhodococcus ruber IEGM 231.</title>
        <authorList>
            <person name="Ivshina I.B."/>
            <person name="Kuyukina M.S."/>
            <person name="Krivoruchko A.V."/>
            <person name="Barbe V."/>
            <person name="Fischer C."/>
        </authorList>
    </citation>
    <scope>NUCLEOTIDE SEQUENCE [LARGE SCALE GENOMIC DNA]</scope>
</reference>
<evidence type="ECO:0000313" key="1">
    <source>
        <dbReference type="EMBL" id="CDZ87754.1"/>
    </source>
</evidence>
<accession>A0A098BGB3</accession>
<sequence length="297" mass="32886">MTDPIAVTRQDLLTQGVPDDRIRAALRAGDLVALKPGVYLRRTDVASLDDVSRHRVLARHFAAALRPGEALSHVSAAVLLGLDVWNVDLRRVHVSRASASGRRATYLHVHGTDWRDGDVVAVDGVHVTSVARTIVDLARSLPLDEAVVAGDSGLRAEPSARERLPDVLTAARHRTGVSRAAAAVRLLDGRSESVGESLSRLRMTRCGLPRPELQHEVVARDGRRYRVDFFWETPGVVGEFDGAGKYSDRRDLVAEKHREDALRDLGLEVVRWTWADLERFDLVAERFARAVARKSKR</sequence>
<organism evidence="1 2">
    <name type="scientific">Rhodococcus ruber</name>
    <dbReference type="NCBI Taxonomy" id="1830"/>
    <lineage>
        <taxon>Bacteria</taxon>
        <taxon>Bacillati</taxon>
        <taxon>Actinomycetota</taxon>
        <taxon>Actinomycetes</taxon>
        <taxon>Mycobacteriales</taxon>
        <taxon>Nocardiaceae</taxon>
        <taxon>Rhodococcus</taxon>
    </lineage>
</organism>
<dbReference type="Proteomes" id="UP000042997">
    <property type="component" value="Unassembled WGS sequence"/>
</dbReference>
<proteinExistence type="predicted"/>
<evidence type="ECO:0000313" key="2">
    <source>
        <dbReference type="Proteomes" id="UP000042997"/>
    </source>
</evidence>